<organism evidence="1 2">
    <name type="scientific">Hygrophoropsis aurantiaca</name>
    <dbReference type="NCBI Taxonomy" id="72124"/>
    <lineage>
        <taxon>Eukaryota</taxon>
        <taxon>Fungi</taxon>
        <taxon>Dikarya</taxon>
        <taxon>Basidiomycota</taxon>
        <taxon>Agaricomycotina</taxon>
        <taxon>Agaricomycetes</taxon>
        <taxon>Agaricomycetidae</taxon>
        <taxon>Boletales</taxon>
        <taxon>Coniophorineae</taxon>
        <taxon>Hygrophoropsidaceae</taxon>
        <taxon>Hygrophoropsis</taxon>
    </lineage>
</organism>
<dbReference type="Proteomes" id="UP000790377">
    <property type="component" value="Unassembled WGS sequence"/>
</dbReference>
<proteinExistence type="predicted"/>
<evidence type="ECO:0000313" key="1">
    <source>
        <dbReference type="EMBL" id="KAH7905534.1"/>
    </source>
</evidence>
<accession>A0ACB7ZXC4</accession>
<comment type="caution">
    <text evidence="1">The sequence shown here is derived from an EMBL/GenBank/DDBJ whole genome shotgun (WGS) entry which is preliminary data.</text>
</comment>
<evidence type="ECO:0000313" key="2">
    <source>
        <dbReference type="Proteomes" id="UP000790377"/>
    </source>
</evidence>
<protein>
    <submittedName>
        <fullName evidence="1">Uncharacterized protein</fullName>
    </submittedName>
</protein>
<gene>
    <name evidence="1" type="ORF">BJ138DRAFT_1118375</name>
</gene>
<dbReference type="EMBL" id="MU268171">
    <property type="protein sequence ID" value="KAH7905534.1"/>
    <property type="molecule type" value="Genomic_DNA"/>
</dbReference>
<reference evidence="1" key="1">
    <citation type="journal article" date="2021" name="New Phytol.">
        <title>Evolutionary innovations through gain and loss of genes in the ectomycorrhizal Boletales.</title>
        <authorList>
            <person name="Wu G."/>
            <person name="Miyauchi S."/>
            <person name="Morin E."/>
            <person name="Kuo A."/>
            <person name="Drula E."/>
            <person name="Varga T."/>
            <person name="Kohler A."/>
            <person name="Feng B."/>
            <person name="Cao Y."/>
            <person name="Lipzen A."/>
            <person name="Daum C."/>
            <person name="Hundley H."/>
            <person name="Pangilinan J."/>
            <person name="Johnson J."/>
            <person name="Barry K."/>
            <person name="LaButti K."/>
            <person name="Ng V."/>
            <person name="Ahrendt S."/>
            <person name="Min B."/>
            <person name="Choi I.G."/>
            <person name="Park H."/>
            <person name="Plett J.M."/>
            <person name="Magnuson J."/>
            <person name="Spatafora J.W."/>
            <person name="Nagy L.G."/>
            <person name="Henrissat B."/>
            <person name="Grigoriev I.V."/>
            <person name="Yang Z.L."/>
            <person name="Xu J."/>
            <person name="Martin F.M."/>
        </authorList>
    </citation>
    <scope>NUCLEOTIDE SEQUENCE</scope>
    <source>
        <strain evidence="1">ATCC 28755</strain>
    </source>
</reference>
<name>A0ACB7ZXC4_9AGAM</name>
<sequence length="116" mass="13050">MVQVLISNGFFVYRIHVISKHRVIPALFWLACLAQFAASVGLGSYAIKYDDSLQHILAEFSWLLQGSIILGAVCDTLIAAMMCYYLRREKSIAITRTALLLNRLMKYTIGGLYCIV</sequence>
<keyword evidence="2" id="KW-1185">Reference proteome</keyword>